<accession>A0ABD2WHL4</accession>
<keyword evidence="2" id="KW-1185">Reference proteome</keyword>
<gene>
    <name evidence="1" type="ORF">TKK_013419</name>
</gene>
<name>A0ABD2WHL4_9HYME</name>
<evidence type="ECO:0000313" key="1">
    <source>
        <dbReference type="EMBL" id="KAL3392104.1"/>
    </source>
</evidence>
<reference evidence="1 2" key="1">
    <citation type="journal article" date="2024" name="bioRxiv">
        <title>A reference genome for Trichogramma kaykai: A tiny desert-dwelling parasitoid wasp with competing sex-ratio distorters.</title>
        <authorList>
            <person name="Culotta J."/>
            <person name="Lindsey A.R."/>
        </authorList>
    </citation>
    <scope>NUCLEOTIDE SEQUENCE [LARGE SCALE GENOMIC DNA]</scope>
    <source>
        <strain evidence="1 2">KSX58</strain>
    </source>
</reference>
<dbReference type="EMBL" id="JBJJXI010000107">
    <property type="protein sequence ID" value="KAL3392104.1"/>
    <property type="molecule type" value="Genomic_DNA"/>
</dbReference>
<proteinExistence type="predicted"/>
<protein>
    <submittedName>
        <fullName evidence="1">Uncharacterized protein</fullName>
    </submittedName>
</protein>
<dbReference type="AlphaFoldDB" id="A0ABD2WHL4"/>
<dbReference type="Proteomes" id="UP001627154">
    <property type="component" value="Unassembled WGS sequence"/>
</dbReference>
<comment type="caution">
    <text evidence="1">The sequence shown here is derived from an EMBL/GenBank/DDBJ whole genome shotgun (WGS) entry which is preliminary data.</text>
</comment>
<sequence>MEIAEDIKRVKEEPNDTCPHAGDDYNFNLVESCKAENVDTSTICESLANHMNEAMGLPEQLDEKILIDVECKHVKPEMSSLSKSICKIEHQNSQFIVKMEKKYQTNDTSQNIFIDVECKNFKLEFKSSSTTICQNEYQSTLPIVKIESHVQTNYLCDNDVIFFKKVTIMIIIVDLKLILDYNLNIVRIGKY</sequence>
<evidence type="ECO:0000313" key="2">
    <source>
        <dbReference type="Proteomes" id="UP001627154"/>
    </source>
</evidence>
<organism evidence="1 2">
    <name type="scientific">Trichogramma kaykai</name>
    <dbReference type="NCBI Taxonomy" id="54128"/>
    <lineage>
        <taxon>Eukaryota</taxon>
        <taxon>Metazoa</taxon>
        <taxon>Ecdysozoa</taxon>
        <taxon>Arthropoda</taxon>
        <taxon>Hexapoda</taxon>
        <taxon>Insecta</taxon>
        <taxon>Pterygota</taxon>
        <taxon>Neoptera</taxon>
        <taxon>Endopterygota</taxon>
        <taxon>Hymenoptera</taxon>
        <taxon>Apocrita</taxon>
        <taxon>Proctotrupomorpha</taxon>
        <taxon>Chalcidoidea</taxon>
        <taxon>Trichogrammatidae</taxon>
        <taxon>Trichogramma</taxon>
    </lineage>
</organism>